<comment type="caution">
    <text evidence="1">The sequence shown here is derived from an EMBL/GenBank/DDBJ whole genome shotgun (WGS) entry which is preliminary data.</text>
</comment>
<reference evidence="1" key="1">
    <citation type="submission" date="2022-02" db="EMBL/GenBank/DDBJ databases">
        <title>Plant Genome Project.</title>
        <authorList>
            <person name="Zhang R.-G."/>
        </authorList>
    </citation>
    <scope>NUCLEOTIDE SEQUENCE</scope>
    <source>
        <strain evidence="1">AT1</strain>
    </source>
</reference>
<proteinExistence type="predicted"/>
<dbReference type="EMBL" id="CM046389">
    <property type="protein sequence ID" value="KAI8569749.1"/>
    <property type="molecule type" value="Genomic_DNA"/>
</dbReference>
<evidence type="ECO:0000313" key="2">
    <source>
        <dbReference type="Proteomes" id="UP001062846"/>
    </source>
</evidence>
<sequence length="264" mass="28701">MSGPRSEPVLRLIESPGAVHEKAHSEGSFVSPEDIMEEDPIMRNSDISKARKEKAPEQGIVTLYASQNIEHGEAIERVNQLTGKGRLVTDSIQNLGARKYKKKLGGASRRPKQSKNSSVKVQGGSKGGSYNKVFYGPAALYPKPNIVESDRDDHGGSRNLKFGPGWLHTPDASPDLKSLRRRVSSWAAAVAMVDDAGVMDLRAPSSPGRLWGPNWRFLGDCCGGHRRPTRLFWWWGAMAGGAPAEVAVGHLGICPAVWVEPTID</sequence>
<evidence type="ECO:0000313" key="1">
    <source>
        <dbReference type="EMBL" id="KAI8569749.1"/>
    </source>
</evidence>
<accession>A0ACC0PX57</accession>
<keyword evidence="2" id="KW-1185">Reference proteome</keyword>
<gene>
    <name evidence="1" type="ORF">RHMOL_Rhmol02G0301300</name>
</gene>
<organism evidence="1 2">
    <name type="scientific">Rhododendron molle</name>
    <name type="common">Chinese azalea</name>
    <name type="synonym">Azalea mollis</name>
    <dbReference type="NCBI Taxonomy" id="49168"/>
    <lineage>
        <taxon>Eukaryota</taxon>
        <taxon>Viridiplantae</taxon>
        <taxon>Streptophyta</taxon>
        <taxon>Embryophyta</taxon>
        <taxon>Tracheophyta</taxon>
        <taxon>Spermatophyta</taxon>
        <taxon>Magnoliopsida</taxon>
        <taxon>eudicotyledons</taxon>
        <taxon>Gunneridae</taxon>
        <taxon>Pentapetalae</taxon>
        <taxon>asterids</taxon>
        <taxon>Ericales</taxon>
        <taxon>Ericaceae</taxon>
        <taxon>Ericoideae</taxon>
        <taxon>Rhodoreae</taxon>
        <taxon>Rhododendron</taxon>
    </lineage>
</organism>
<protein>
    <submittedName>
        <fullName evidence="1">Uncharacterized protein</fullName>
    </submittedName>
</protein>
<dbReference type="Proteomes" id="UP001062846">
    <property type="component" value="Chromosome 2"/>
</dbReference>
<name>A0ACC0PX57_RHOML</name>